<evidence type="ECO:0000256" key="1">
    <source>
        <dbReference type="SAM" id="MobiDB-lite"/>
    </source>
</evidence>
<accession>A0ABQ2EZ60</accession>
<evidence type="ECO:0000313" key="2">
    <source>
        <dbReference type="EMBL" id="GGK33926.1"/>
    </source>
</evidence>
<feature type="region of interest" description="Disordered" evidence="1">
    <location>
        <begin position="58"/>
        <end position="94"/>
    </location>
</feature>
<name>A0ABQ2EZ60_9DEIO</name>
<sequence>MGAGAGTREGVPAKSWEEPLPKGSNLIDVHMSNIRARLRDLEAFGLLRSVRDSGMHCGTLSKSSRTAHSWSVKSEAYPVPGMPHSKMKNASGRA</sequence>
<organism evidence="2 3">
    <name type="scientific">Deinococcus malanensis</name>
    <dbReference type="NCBI Taxonomy" id="1706855"/>
    <lineage>
        <taxon>Bacteria</taxon>
        <taxon>Thermotogati</taxon>
        <taxon>Deinococcota</taxon>
        <taxon>Deinococci</taxon>
        <taxon>Deinococcales</taxon>
        <taxon>Deinococcaceae</taxon>
        <taxon>Deinococcus</taxon>
    </lineage>
</organism>
<feature type="compositionally biased region" description="Polar residues" evidence="1">
    <location>
        <begin position="60"/>
        <end position="72"/>
    </location>
</feature>
<protein>
    <submittedName>
        <fullName evidence="2">Uncharacterized protein</fullName>
    </submittedName>
</protein>
<dbReference type="EMBL" id="BMPP01000013">
    <property type="protein sequence ID" value="GGK33926.1"/>
    <property type="molecule type" value="Genomic_DNA"/>
</dbReference>
<keyword evidence="3" id="KW-1185">Reference proteome</keyword>
<feature type="region of interest" description="Disordered" evidence="1">
    <location>
        <begin position="1"/>
        <end position="24"/>
    </location>
</feature>
<proteinExistence type="predicted"/>
<gene>
    <name evidence="2" type="ORF">GCM10008955_30000</name>
</gene>
<comment type="caution">
    <text evidence="2">The sequence shown here is derived from an EMBL/GenBank/DDBJ whole genome shotgun (WGS) entry which is preliminary data.</text>
</comment>
<dbReference type="Proteomes" id="UP000647587">
    <property type="component" value="Unassembled WGS sequence"/>
</dbReference>
<reference evidence="3" key="1">
    <citation type="journal article" date="2019" name="Int. J. Syst. Evol. Microbiol.">
        <title>The Global Catalogue of Microorganisms (GCM) 10K type strain sequencing project: providing services to taxonomists for standard genome sequencing and annotation.</title>
        <authorList>
            <consortium name="The Broad Institute Genomics Platform"/>
            <consortium name="The Broad Institute Genome Sequencing Center for Infectious Disease"/>
            <person name="Wu L."/>
            <person name="Ma J."/>
        </authorList>
    </citation>
    <scope>NUCLEOTIDE SEQUENCE [LARGE SCALE GENOMIC DNA]</scope>
    <source>
        <strain evidence="3">JCM 30331</strain>
    </source>
</reference>
<evidence type="ECO:0000313" key="3">
    <source>
        <dbReference type="Proteomes" id="UP000647587"/>
    </source>
</evidence>